<dbReference type="GO" id="GO:0005506">
    <property type="term" value="F:iron ion binding"/>
    <property type="evidence" value="ECO:0007669"/>
    <property type="project" value="InterPro"/>
</dbReference>
<sequence>MIGSPGGRLLSTLSHLNSFLDFSRGTQRRMELTWTGILLLLCVLFILFSSFQMYKKKGQLPPGPTPWPLLGNLLHQDVLPLNASYKKLIGQYGPIFTIWIGSKPLVVLCGYKMIKEALIDRAEEFGGRNTLPTIERIFHNQRQPFEPKRKCTSAVSNVISTVVFGNRFDYRDQTFIENQKTMESLLNLCNNFTGMVCYSSYFAPPILKPNFY</sequence>
<dbReference type="PANTHER" id="PTHR24300:SF389">
    <property type="entry name" value="CYTOCHROME P450 2C20"/>
    <property type="match status" value="1"/>
</dbReference>
<evidence type="ECO:0000256" key="1">
    <source>
        <dbReference type="ARBA" id="ARBA00001971"/>
    </source>
</evidence>
<dbReference type="Gene3D" id="1.10.630.10">
    <property type="entry name" value="Cytochrome P450"/>
    <property type="match status" value="1"/>
</dbReference>
<evidence type="ECO:0000256" key="4">
    <source>
        <dbReference type="ARBA" id="ARBA00023004"/>
    </source>
</evidence>
<dbReference type="RefSeq" id="XP_026548276.1">
    <property type="nucleotide sequence ID" value="XM_026692491.1"/>
</dbReference>
<dbReference type="RefSeq" id="XP_026548278.1">
    <property type="nucleotide sequence ID" value="XM_026692493.1"/>
</dbReference>
<protein>
    <submittedName>
        <fullName evidence="7 8">Cytochrome P450 2H1-like isoform X2</fullName>
    </submittedName>
</protein>
<gene>
    <name evidence="7" type="primary">LOC113429989</name>
    <name evidence="8" type="synonym">LOC113429990</name>
</gene>
<evidence type="ECO:0000256" key="2">
    <source>
        <dbReference type="ARBA" id="ARBA00010617"/>
    </source>
</evidence>
<dbReference type="Proteomes" id="UP000504612">
    <property type="component" value="Unplaced"/>
</dbReference>
<evidence type="ECO:0000256" key="3">
    <source>
        <dbReference type="ARBA" id="ARBA00022723"/>
    </source>
</evidence>
<dbReference type="GeneID" id="113429989"/>
<comment type="cofactor">
    <cofactor evidence="1">
        <name>heme</name>
        <dbReference type="ChEBI" id="CHEBI:30413"/>
    </cofactor>
</comment>
<keyword evidence="6" id="KW-1185">Reference proteome</keyword>
<dbReference type="InterPro" id="IPR036396">
    <property type="entry name" value="Cyt_P450_sf"/>
</dbReference>
<keyword evidence="3" id="KW-0479">Metal-binding</keyword>
<dbReference type="GO" id="GO:0019373">
    <property type="term" value="P:epoxygenase P450 pathway"/>
    <property type="evidence" value="ECO:0007669"/>
    <property type="project" value="TreeGrafter"/>
</dbReference>
<dbReference type="GO" id="GO:0016712">
    <property type="term" value="F:oxidoreductase activity, acting on paired donors, with incorporation or reduction of molecular oxygen, reduced flavin or flavoprotein as one donor, and incorporation of one atom of oxygen"/>
    <property type="evidence" value="ECO:0007669"/>
    <property type="project" value="TreeGrafter"/>
</dbReference>
<evidence type="ECO:0000313" key="8">
    <source>
        <dbReference type="RefSeq" id="XP_026548278.1"/>
    </source>
</evidence>
<evidence type="ECO:0000313" key="6">
    <source>
        <dbReference type="Proteomes" id="UP000504612"/>
    </source>
</evidence>
<keyword evidence="5" id="KW-0812">Transmembrane</keyword>
<dbReference type="InterPro" id="IPR001128">
    <property type="entry name" value="Cyt_P450"/>
</dbReference>
<reference evidence="7 8" key="1">
    <citation type="submission" date="2025-04" db="UniProtKB">
        <authorList>
            <consortium name="RefSeq"/>
        </authorList>
    </citation>
    <scope>IDENTIFICATION</scope>
</reference>
<accession>A0A6J1VZ18</accession>
<comment type="similarity">
    <text evidence="2">Belongs to the cytochrome P450 family.</text>
</comment>
<keyword evidence="5" id="KW-1133">Transmembrane helix</keyword>
<organism evidence="6 7">
    <name type="scientific">Notechis scutatus</name>
    <name type="common">mainland tiger snake</name>
    <dbReference type="NCBI Taxonomy" id="8663"/>
    <lineage>
        <taxon>Eukaryota</taxon>
        <taxon>Metazoa</taxon>
        <taxon>Chordata</taxon>
        <taxon>Craniata</taxon>
        <taxon>Vertebrata</taxon>
        <taxon>Euteleostomi</taxon>
        <taxon>Lepidosauria</taxon>
        <taxon>Squamata</taxon>
        <taxon>Bifurcata</taxon>
        <taxon>Unidentata</taxon>
        <taxon>Episquamata</taxon>
        <taxon>Toxicofera</taxon>
        <taxon>Serpentes</taxon>
        <taxon>Colubroidea</taxon>
        <taxon>Elapidae</taxon>
        <taxon>Hydrophiinae</taxon>
        <taxon>Notechis</taxon>
    </lineage>
</organism>
<name>A0A6J1VZ18_9SAUR</name>
<evidence type="ECO:0000313" key="7">
    <source>
        <dbReference type="RefSeq" id="XP_026548276.1"/>
    </source>
</evidence>
<keyword evidence="5" id="KW-0472">Membrane</keyword>
<dbReference type="InterPro" id="IPR002401">
    <property type="entry name" value="Cyt_P450_E_grp-I"/>
</dbReference>
<dbReference type="AlphaFoldDB" id="A0A6J1VZ18"/>
<dbReference type="PANTHER" id="PTHR24300">
    <property type="entry name" value="CYTOCHROME P450 508A4-RELATED"/>
    <property type="match status" value="1"/>
</dbReference>
<dbReference type="PRINTS" id="PR00463">
    <property type="entry name" value="EP450I"/>
</dbReference>
<dbReference type="GO" id="GO:0005737">
    <property type="term" value="C:cytoplasm"/>
    <property type="evidence" value="ECO:0007669"/>
    <property type="project" value="TreeGrafter"/>
</dbReference>
<dbReference type="InterPro" id="IPR050182">
    <property type="entry name" value="Cytochrome_P450_fam2"/>
</dbReference>
<evidence type="ECO:0000256" key="5">
    <source>
        <dbReference type="SAM" id="Phobius"/>
    </source>
</evidence>
<dbReference type="Pfam" id="PF00067">
    <property type="entry name" value="p450"/>
    <property type="match status" value="1"/>
</dbReference>
<dbReference type="GO" id="GO:0020037">
    <property type="term" value="F:heme binding"/>
    <property type="evidence" value="ECO:0007669"/>
    <property type="project" value="InterPro"/>
</dbReference>
<dbReference type="GO" id="GO:0008392">
    <property type="term" value="F:arachidonate epoxygenase activity"/>
    <property type="evidence" value="ECO:0007669"/>
    <property type="project" value="TreeGrafter"/>
</dbReference>
<proteinExistence type="inferred from homology"/>
<feature type="transmembrane region" description="Helical" evidence="5">
    <location>
        <begin position="32"/>
        <end position="51"/>
    </location>
</feature>
<dbReference type="SUPFAM" id="SSF48264">
    <property type="entry name" value="Cytochrome P450"/>
    <property type="match status" value="1"/>
</dbReference>
<keyword evidence="4" id="KW-0408">Iron</keyword>
<dbReference type="GO" id="GO:0006805">
    <property type="term" value="P:xenobiotic metabolic process"/>
    <property type="evidence" value="ECO:0007669"/>
    <property type="project" value="TreeGrafter"/>
</dbReference>